<accession>U4K570</accession>
<feature type="transmembrane region" description="Helical" evidence="7">
    <location>
        <begin position="216"/>
        <end position="235"/>
    </location>
</feature>
<dbReference type="PANTHER" id="PTHR32196">
    <property type="entry name" value="ABC TRANSPORTER PERMEASE PROTEIN YPHD-RELATED-RELATED"/>
    <property type="match status" value="1"/>
</dbReference>
<dbReference type="GO" id="GO:0005886">
    <property type="term" value="C:plasma membrane"/>
    <property type="evidence" value="ECO:0007669"/>
    <property type="project" value="UniProtKB-SubCell"/>
</dbReference>
<feature type="transmembrane region" description="Helical" evidence="7">
    <location>
        <begin position="12"/>
        <end position="29"/>
    </location>
</feature>
<feature type="transmembrane region" description="Helical" evidence="7">
    <location>
        <begin position="255"/>
        <end position="283"/>
    </location>
</feature>
<evidence type="ECO:0000256" key="5">
    <source>
        <dbReference type="ARBA" id="ARBA00022989"/>
    </source>
</evidence>
<name>U4K570_9VIBR</name>
<comment type="similarity">
    <text evidence="2">Belongs to the binding-protein-dependent transport system permease family. AraH/RbsC subfamily.</text>
</comment>
<dbReference type="Proteomes" id="UP000016895">
    <property type="component" value="Chromosome 2"/>
</dbReference>
<keyword evidence="4 7" id="KW-0812">Transmembrane</keyword>
<sequence length="326" mass="34817">MKRLIKLYMEKPELVGIVFLILLGVIFEIRSDGAFLNSENLRGILGLLPEMGLVAIGVTLLMISGEFDLSVGSTFAFSPMFMAVLLEQGWAFGLAFPLGLLMAMVIGLINGILTIRFDIPSFIATLGMLFVVRSLTIVISGGFPPLLPLGVLPKWLFTDYVGPYDFFRMSVIWFVAIAILVSILLSRTNLGNWIRATGGFLPAAQSMGIPTAKVKIACFVLCSLLAGFAGCIQVMRLGAPLPSIGEGMELQAVAAAVIGGTALTGGIGTILGGIVGAILIRVIDNGLVLSRVDANWFKMAIGLLTIIAVVLNAWLRKRAKSMKVEV</sequence>
<dbReference type="OrthoDB" id="5422926at2"/>
<dbReference type="Pfam" id="PF02653">
    <property type="entry name" value="BPD_transp_2"/>
    <property type="match status" value="1"/>
</dbReference>
<evidence type="ECO:0000256" key="3">
    <source>
        <dbReference type="ARBA" id="ARBA00022475"/>
    </source>
</evidence>
<evidence type="ECO:0000313" key="8">
    <source>
        <dbReference type="EMBL" id="CCO60457.1"/>
    </source>
</evidence>
<comment type="subcellular location">
    <subcellularLocation>
        <location evidence="1">Cell inner membrane</location>
        <topology evidence="1">Multi-pass membrane protein</topology>
    </subcellularLocation>
</comment>
<dbReference type="RefSeq" id="WP_022561072.1">
    <property type="nucleotide sequence ID" value="NC_022543.1"/>
</dbReference>
<reference evidence="8 9" key="1">
    <citation type="journal article" date="2013" name="ISME J.">
        <title>Comparative genomics of pathogenic lineages of Vibrio nigripulchritudo identifies virulence-associated traits.</title>
        <authorList>
            <person name="Goudenege D."/>
            <person name="Labreuche Y."/>
            <person name="Krin E."/>
            <person name="Ansquer D."/>
            <person name="Mangenot S."/>
            <person name="Calteau A."/>
            <person name="Medigue C."/>
            <person name="Mazel D."/>
            <person name="Polz M.F."/>
            <person name="Le Roux F."/>
        </authorList>
    </citation>
    <scope>NUCLEOTIDE SEQUENCE [LARGE SCALE GENOMIC DNA]</scope>
    <source>
        <strain evidence="9">SnF1</strain>
    </source>
</reference>
<dbReference type="EMBL" id="FO203527">
    <property type="protein sequence ID" value="CCO60457.1"/>
    <property type="molecule type" value="Genomic_DNA"/>
</dbReference>
<evidence type="ECO:0000256" key="6">
    <source>
        <dbReference type="ARBA" id="ARBA00023136"/>
    </source>
</evidence>
<feature type="transmembrane region" description="Helical" evidence="7">
    <location>
        <begin position="122"/>
        <end position="146"/>
    </location>
</feature>
<keyword evidence="9" id="KW-1185">Reference proteome</keyword>
<evidence type="ECO:0000313" key="9">
    <source>
        <dbReference type="Proteomes" id="UP000016895"/>
    </source>
</evidence>
<feature type="transmembrane region" description="Helical" evidence="7">
    <location>
        <begin position="92"/>
        <end position="115"/>
    </location>
</feature>
<keyword evidence="5 7" id="KW-1133">Transmembrane helix</keyword>
<organism evidence="8 9">
    <name type="scientific">Vibrio nigripulchritudo</name>
    <dbReference type="NCBI Taxonomy" id="28173"/>
    <lineage>
        <taxon>Bacteria</taxon>
        <taxon>Pseudomonadati</taxon>
        <taxon>Pseudomonadota</taxon>
        <taxon>Gammaproteobacteria</taxon>
        <taxon>Vibrionales</taxon>
        <taxon>Vibrionaceae</taxon>
        <taxon>Vibrio</taxon>
    </lineage>
</organism>
<feature type="transmembrane region" description="Helical" evidence="7">
    <location>
        <begin position="166"/>
        <end position="185"/>
    </location>
</feature>
<keyword evidence="3" id="KW-1003">Cell membrane</keyword>
<keyword evidence="6 7" id="KW-0472">Membrane</keyword>
<dbReference type="STRING" id="28173.VIBNI_B0656"/>
<dbReference type="GO" id="GO:0022857">
    <property type="term" value="F:transmembrane transporter activity"/>
    <property type="evidence" value="ECO:0007669"/>
    <property type="project" value="InterPro"/>
</dbReference>
<evidence type="ECO:0000256" key="2">
    <source>
        <dbReference type="ARBA" id="ARBA00007942"/>
    </source>
</evidence>
<evidence type="ECO:0000256" key="4">
    <source>
        <dbReference type="ARBA" id="ARBA00022692"/>
    </source>
</evidence>
<dbReference type="KEGG" id="vni:VIBNI_B0656"/>
<dbReference type="CDD" id="cd06579">
    <property type="entry name" value="TM_PBP1_transp_AraH_like"/>
    <property type="match status" value="1"/>
</dbReference>
<evidence type="ECO:0000256" key="1">
    <source>
        <dbReference type="ARBA" id="ARBA00004429"/>
    </source>
</evidence>
<dbReference type="InterPro" id="IPR001851">
    <property type="entry name" value="ABC_transp_permease"/>
</dbReference>
<gene>
    <name evidence="8" type="ORF">VIBNI_B0656</name>
</gene>
<dbReference type="PATRIC" id="fig|1260221.3.peg.4306"/>
<dbReference type="eggNOG" id="COG1172">
    <property type="taxonomic scope" value="Bacteria"/>
</dbReference>
<protein>
    <submittedName>
        <fullName evidence="8">Putative ABC-type branched-chain amino acid transport system, permease component</fullName>
    </submittedName>
</protein>
<dbReference type="AlphaFoldDB" id="U4K570"/>
<feature type="transmembrane region" description="Helical" evidence="7">
    <location>
        <begin position="69"/>
        <end position="86"/>
    </location>
</feature>
<evidence type="ECO:0000256" key="7">
    <source>
        <dbReference type="SAM" id="Phobius"/>
    </source>
</evidence>
<feature type="transmembrane region" description="Helical" evidence="7">
    <location>
        <begin position="295"/>
        <end position="315"/>
    </location>
</feature>
<proteinExistence type="inferred from homology"/>
<feature type="transmembrane region" description="Helical" evidence="7">
    <location>
        <begin position="41"/>
        <end position="62"/>
    </location>
</feature>